<dbReference type="EMBL" id="JARJCM010000027">
    <property type="protein sequence ID" value="KAJ7039359.1"/>
    <property type="molecule type" value="Genomic_DNA"/>
</dbReference>
<gene>
    <name evidence="1" type="ORF">C8F04DRAFT_949832</name>
</gene>
<proteinExistence type="predicted"/>
<evidence type="ECO:0000313" key="2">
    <source>
        <dbReference type="Proteomes" id="UP001218188"/>
    </source>
</evidence>
<sequence>MVCQQQDELIETIYPGIDGPTPPPEYFLKHMILAARNADVSGLNETVLSRMMGEQKTFFSADKII</sequence>
<organism evidence="1 2">
    <name type="scientific">Mycena alexandri</name>
    <dbReference type="NCBI Taxonomy" id="1745969"/>
    <lineage>
        <taxon>Eukaryota</taxon>
        <taxon>Fungi</taxon>
        <taxon>Dikarya</taxon>
        <taxon>Basidiomycota</taxon>
        <taxon>Agaricomycotina</taxon>
        <taxon>Agaricomycetes</taxon>
        <taxon>Agaricomycetidae</taxon>
        <taxon>Agaricales</taxon>
        <taxon>Marasmiineae</taxon>
        <taxon>Mycenaceae</taxon>
        <taxon>Mycena</taxon>
    </lineage>
</organism>
<keyword evidence="2" id="KW-1185">Reference proteome</keyword>
<accession>A0AAD6T4T7</accession>
<dbReference type="Proteomes" id="UP001218188">
    <property type="component" value="Unassembled WGS sequence"/>
</dbReference>
<comment type="caution">
    <text evidence="1">The sequence shown here is derived from an EMBL/GenBank/DDBJ whole genome shotgun (WGS) entry which is preliminary data.</text>
</comment>
<feature type="non-terminal residue" evidence="1">
    <location>
        <position position="65"/>
    </location>
</feature>
<protein>
    <submittedName>
        <fullName evidence="1">Uncharacterized protein</fullName>
    </submittedName>
</protein>
<reference evidence="1" key="1">
    <citation type="submission" date="2023-03" db="EMBL/GenBank/DDBJ databases">
        <title>Massive genome expansion in bonnet fungi (Mycena s.s.) driven by repeated elements and novel gene families across ecological guilds.</title>
        <authorList>
            <consortium name="Lawrence Berkeley National Laboratory"/>
            <person name="Harder C.B."/>
            <person name="Miyauchi S."/>
            <person name="Viragh M."/>
            <person name="Kuo A."/>
            <person name="Thoen E."/>
            <person name="Andreopoulos B."/>
            <person name="Lu D."/>
            <person name="Skrede I."/>
            <person name="Drula E."/>
            <person name="Henrissat B."/>
            <person name="Morin E."/>
            <person name="Kohler A."/>
            <person name="Barry K."/>
            <person name="LaButti K."/>
            <person name="Morin E."/>
            <person name="Salamov A."/>
            <person name="Lipzen A."/>
            <person name="Mereny Z."/>
            <person name="Hegedus B."/>
            <person name="Baldrian P."/>
            <person name="Stursova M."/>
            <person name="Weitz H."/>
            <person name="Taylor A."/>
            <person name="Grigoriev I.V."/>
            <person name="Nagy L.G."/>
            <person name="Martin F."/>
            <person name="Kauserud H."/>
        </authorList>
    </citation>
    <scope>NUCLEOTIDE SEQUENCE</scope>
    <source>
        <strain evidence="1">CBHHK200</strain>
    </source>
</reference>
<evidence type="ECO:0000313" key="1">
    <source>
        <dbReference type="EMBL" id="KAJ7039359.1"/>
    </source>
</evidence>
<name>A0AAD6T4T7_9AGAR</name>
<dbReference type="AlphaFoldDB" id="A0AAD6T4T7"/>